<proteinExistence type="predicted"/>
<name>A0A6J5QDQ6_9CAUD</name>
<sequence length="112" mass="12588">MNTTDYAKANPLCELTGQRAFHTHHIWGGKQRLDLLSNLIRLSVSAHELCHSEVVRGRCLCMLAKLAKGEFDLSELDAAAGQSVSAWIARNKDKCEDSQRLFNALNFPEFEK</sequence>
<protein>
    <submittedName>
        <fullName evidence="1">Uncharacterized protein</fullName>
    </submittedName>
</protein>
<organism evidence="1">
    <name type="scientific">uncultured Caudovirales phage</name>
    <dbReference type="NCBI Taxonomy" id="2100421"/>
    <lineage>
        <taxon>Viruses</taxon>
        <taxon>Duplodnaviria</taxon>
        <taxon>Heunggongvirae</taxon>
        <taxon>Uroviricota</taxon>
        <taxon>Caudoviricetes</taxon>
        <taxon>Peduoviridae</taxon>
        <taxon>Maltschvirus</taxon>
        <taxon>Maltschvirus maltsch</taxon>
    </lineage>
</organism>
<reference evidence="1" key="1">
    <citation type="submission" date="2020-05" db="EMBL/GenBank/DDBJ databases">
        <authorList>
            <person name="Chiriac C."/>
            <person name="Salcher M."/>
            <person name="Ghai R."/>
            <person name="Kavagutti S V."/>
        </authorList>
    </citation>
    <scope>NUCLEOTIDE SEQUENCE</scope>
</reference>
<evidence type="ECO:0000313" key="1">
    <source>
        <dbReference type="EMBL" id="CAB4177814.1"/>
    </source>
</evidence>
<gene>
    <name evidence="1" type="ORF">UFOVP1004_6</name>
</gene>
<dbReference type="EMBL" id="LR796964">
    <property type="protein sequence ID" value="CAB4177814.1"/>
    <property type="molecule type" value="Genomic_DNA"/>
</dbReference>
<accession>A0A6J5QDQ6</accession>